<feature type="region of interest" description="Disordered" evidence="4">
    <location>
        <begin position="408"/>
        <end position="429"/>
    </location>
</feature>
<name>A0A5C4LKT4_9HYPH</name>
<dbReference type="PRINTS" id="PR00385">
    <property type="entry name" value="P450"/>
</dbReference>
<comment type="cofactor">
    <cofactor evidence="1">
        <name>heme</name>
        <dbReference type="ChEBI" id="CHEBI:30413"/>
    </cofactor>
</comment>
<keyword evidence="3" id="KW-0408">Iron</keyword>
<evidence type="ECO:0000313" key="6">
    <source>
        <dbReference type="Proteomes" id="UP000305267"/>
    </source>
</evidence>
<dbReference type="PROSITE" id="PS00086">
    <property type="entry name" value="CYTOCHROME_P450"/>
    <property type="match status" value="1"/>
</dbReference>
<dbReference type="PANTHER" id="PTHR46696:SF1">
    <property type="entry name" value="CYTOCHROME P450 YJIB-RELATED"/>
    <property type="match status" value="1"/>
</dbReference>
<evidence type="ECO:0000313" key="5">
    <source>
        <dbReference type="EMBL" id="TNC14295.1"/>
    </source>
</evidence>
<accession>A0A5C4LKT4</accession>
<keyword evidence="6" id="KW-1185">Reference proteome</keyword>
<evidence type="ECO:0000256" key="4">
    <source>
        <dbReference type="SAM" id="MobiDB-lite"/>
    </source>
</evidence>
<proteinExistence type="inferred from homology"/>
<dbReference type="OrthoDB" id="9801155at2"/>
<organism evidence="5 6">
    <name type="scientific">Methylobacterium terricola</name>
    <dbReference type="NCBI Taxonomy" id="2583531"/>
    <lineage>
        <taxon>Bacteria</taxon>
        <taxon>Pseudomonadati</taxon>
        <taxon>Pseudomonadota</taxon>
        <taxon>Alphaproteobacteria</taxon>
        <taxon>Hyphomicrobiales</taxon>
        <taxon>Methylobacteriaceae</taxon>
        <taxon>Methylobacterium</taxon>
    </lineage>
</organism>
<keyword evidence="3" id="KW-0560">Oxidoreductase</keyword>
<evidence type="ECO:0000256" key="2">
    <source>
        <dbReference type="ARBA" id="ARBA00010617"/>
    </source>
</evidence>
<protein>
    <submittedName>
        <fullName evidence="5">Cytochrome P450</fullName>
    </submittedName>
</protein>
<dbReference type="GO" id="GO:0005506">
    <property type="term" value="F:iron ion binding"/>
    <property type="evidence" value="ECO:0007669"/>
    <property type="project" value="InterPro"/>
</dbReference>
<dbReference type="Gene3D" id="1.10.630.10">
    <property type="entry name" value="Cytochrome P450"/>
    <property type="match status" value="1"/>
</dbReference>
<dbReference type="InterPro" id="IPR017972">
    <property type="entry name" value="Cyt_P450_CS"/>
</dbReference>
<dbReference type="PANTHER" id="PTHR46696">
    <property type="entry name" value="P450, PUTATIVE (EUROFUNG)-RELATED"/>
    <property type="match status" value="1"/>
</dbReference>
<dbReference type="GO" id="GO:0004497">
    <property type="term" value="F:monooxygenase activity"/>
    <property type="evidence" value="ECO:0007669"/>
    <property type="project" value="UniProtKB-KW"/>
</dbReference>
<dbReference type="PRINTS" id="PR00359">
    <property type="entry name" value="BP450"/>
</dbReference>
<comment type="caution">
    <text evidence="5">The sequence shown here is derived from an EMBL/GenBank/DDBJ whole genome shotgun (WGS) entry which is preliminary data.</text>
</comment>
<dbReference type="InterPro" id="IPR002397">
    <property type="entry name" value="Cyt_P450_B"/>
</dbReference>
<dbReference type="GO" id="GO:0016705">
    <property type="term" value="F:oxidoreductase activity, acting on paired donors, with incorporation or reduction of molecular oxygen"/>
    <property type="evidence" value="ECO:0007669"/>
    <property type="project" value="InterPro"/>
</dbReference>
<reference evidence="5 6" key="1">
    <citation type="submission" date="2019-06" db="EMBL/GenBank/DDBJ databases">
        <title>Genome of Methylobacterium sp. 17Sr1-39.</title>
        <authorList>
            <person name="Seo T."/>
        </authorList>
    </citation>
    <scope>NUCLEOTIDE SEQUENCE [LARGE SCALE GENOMIC DNA]</scope>
    <source>
        <strain evidence="5 6">17Sr1-39</strain>
    </source>
</reference>
<dbReference type="RefSeq" id="WP_139035257.1">
    <property type="nucleotide sequence ID" value="NZ_VDDA01000003.1"/>
</dbReference>
<sequence>MAASTQAATPEGMPTDLATVPRAVLEADPHAVLARHRAAVPCIRTDDGAVMVLRARDVQALVTDPRTRQVETEFARLRGITAGPLFEFFRQTVLLSNGEVHRRRRAPIARTFAFQVVASLRPRIRDLAEALLAEHQPRGRMDLLADYAAPLPARAIALILGLPARDVPDFTAWVYAMSRALTSAWTPAEYPEADEAARRLLGYVEDLVAERRRAPRDDLISALLPSIDEDDPEAAAEARMQIVSLIVAGSDTTRAALAIQTGLLLAHRSQWEAVCRDEGLIPGAVAEALRFEPAVGSFPRFALSDIPLDGAVLPAGALLSLSTLSAMRDPALYADPDVFDIRRTDHPRWHMVFGGGVHRCLGEALARIELEEGLRALTRRLPDLRPDRPLTVRGSAAIRRVDELPVSWPGGEGSAEAERSAPARAGWPM</sequence>
<keyword evidence="3" id="KW-0349">Heme</keyword>
<dbReference type="InterPro" id="IPR001128">
    <property type="entry name" value="Cyt_P450"/>
</dbReference>
<dbReference type="GO" id="GO:0020037">
    <property type="term" value="F:heme binding"/>
    <property type="evidence" value="ECO:0007669"/>
    <property type="project" value="InterPro"/>
</dbReference>
<gene>
    <name evidence="5" type="ORF">FF100_08975</name>
</gene>
<dbReference type="Proteomes" id="UP000305267">
    <property type="component" value="Unassembled WGS sequence"/>
</dbReference>
<dbReference type="EMBL" id="VDDA01000003">
    <property type="protein sequence ID" value="TNC14295.1"/>
    <property type="molecule type" value="Genomic_DNA"/>
</dbReference>
<comment type="similarity">
    <text evidence="2 3">Belongs to the cytochrome P450 family.</text>
</comment>
<dbReference type="AlphaFoldDB" id="A0A5C4LKT4"/>
<dbReference type="SUPFAM" id="SSF48264">
    <property type="entry name" value="Cytochrome P450"/>
    <property type="match status" value="1"/>
</dbReference>
<evidence type="ECO:0000256" key="3">
    <source>
        <dbReference type="RuleBase" id="RU000461"/>
    </source>
</evidence>
<evidence type="ECO:0000256" key="1">
    <source>
        <dbReference type="ARBA" id="ARBA00001971"/>
    </source>
</evidence>
<keyword evidence="3" id="KW-0503">Monooxygenase</keyword>
<dbReference type="Pfam" id="PF00067">
    <property type="entry name" value="p450"/>
    <property type="match status" value="1"/>
</dbReference>
<dbReference type="InterPro" id="IPR036396">
    <property type="entry name" value="Cyt_P450_sf"/>
</dbReference>
<keyword evidence="3" id="KW-0479">Metal-binding</keyword>